<name>A0A8X6FYP5_TRICU</name>
<evidence type="ECO:0000313" key="2">
    <source>
        <dbReference type="Proteomes" id="UP000887116"/>
    </source>
</evidence>
<accession>A0A8X6FYP5</accession>
<organism evidence="1 2">
    <name type="scientific">Trichonephila clavata</name>
    <name type="common">Joro spider</name>
    <name type="synonym">Nephila clavata</name>
    <dbReference type="NCBI Taxonomy" id="2740835"/>
    <lineage>
        <taxon>Eukaryota</taxon>
        <taxon>Metazoa</taxon>
        <taxon>Ecdysozoa</taxon>
        <taxon>Arthropoda</taxon>
        <taxon>Chelicerata</taxon>
        <taxon>Arachnida</taxon>
        <taxon>Araneae</taxon>
        <taxon>Araneomorphae</taxon>
        <taxon>Entelegynae</taxon>
        <taxon>Araneoidea</taxon>
        <taxon>Nephilidae</taxon>
        <taxon>Trichonephila</taxon>
    </lineage>
</organism>
<keyword evidence="2" id="KW-1185">Reference proteome</keyword>
<evidence type="ECO:0000313" key="1">
    <source>
        <dbReference type="EMBL" id="GFQ91673.1"/>
    </source>
</evidence>
<dbReference type="EMBL" id="BMAO01013909">
    <property type="protein sequence ID" value="GFQ91673.1"/>
    <property type="molecule type" value="Genomic_DNA"/>
</dbReference>
<gene>
    <name evidence="1" type="ORF">TNCT_221601</name>
</gene>
<dbReference type="OrthoDB" id="6447011at2759"/>
<sequence length="82" mass="9008">MSGMPLSVRDCTCSAIKRTLRTGHIRSLIFNGSEKTYPSCRYSAMASPSYIITCIGASVGQLLNEEDVVFNLIKRHGLLDLV</sequence>
<proteinExistence type="predicted"/>
<dbReference type="AlphaFoldDB" id="A0A8X6FYP5"/>
<dbReference type="Proteomes" id="UP000887116">
    <property type="component" value="Unassembled WGS sequence"/>
</dbReference>
<comment type="caution">
    <text evidence="1">The sequence shown here is derived from an EMBL/GenBank/DDBJ whole genome shotgun (WGS) entry which is preliminary data.</text>
</comment>
<reference evidence="1" key="1">
    <citation type="submission" date="2020-07" db="EMBL/GenBank/DDBJ databases">
        <title>Multicomponent nature underlies the extraordinary mechanical properties of spider dragline silk.</title>
        <authorList>
            <person name="Kono N."/>
            <person name="Nakamura H."/>
            <person name="Mori M."/>
            <person name="Yoshida Y."/>
            <person name="Ohtoshi R."/>
            <person name="Malay A.D."/>
            <person name="Moran D.A.P."/>
            <person name="Tomita M."/>
            <person name="Numata K."/>
            <person name="Arakawa K."/>
        </authorList>
    </citation>
    <scope>NUCLEOTIDE SEQUENCE</scope>
</reference>
<protein>
    <submittedName>
        <fullName evidence="1">Uncharacterized protein</fullName>
    </submittedName>
</protein>